<proteinExistence type="predicted"/>
<evidence type="ECO:0000313" key="3">
    <source>
        <dbReference type="Proteomes" id="UP000184092"/>
    </source>
</evidence>
<sequence>MYLYTLITNSKKMAAKKSIPTKEKIVSMYMDYVLENSEKPKSVYHFTKLNNFSETEFYSFFGTIESIEKEIFKIFLDKTVELLNKNPDYENYDMKSKMLSFYFTFFEILTANRSYVVMVLNENNNQLKKLTQLSGLRSSFKKYITDIISDDYRVQQEKLQNFQEKAIQETSWVQLLLTLKFWLDDSSPSFEKTDIYIEKSVKATFELMNIAPLESLIDFGKFIFKEKIYNK</sequence>
<keyword evidence="2" id="KW-0238">DNA-binding</keyword>
<keyword evidence="3" id="KW-1185">Reference proteome</keyword>
<accession>A0A1M7PD33</accession>
<evidence type="ECO:0000313" key="2">
    <source>
        <dbReference type="EMBL" id="SHN14828.1"/>
    </source>
</evidence>
<dbReference type="InterPro" id="IPR036271">
    <property type="entry name" value="Tet_transcr_reg_TetR-rel_C_sf"/>
</dbReference>
<protein>
    <submittedName>
        <fullName evidence="2">DNA-binding transcriptional regulator, AcrR family</fullName>
    </submittedName>
</protein>
<dbReference type="EMBL" id="FRCL01000016">
    <property type="protein sequence ID" value="SHN14828.1"/>
    <property type="molecule type" value="Genomic_DNA"/>
</dbReference>
<name>A0A1M7PD33_9FLAO</name>
<dbReference type="GO" id="GO:0003677">
    <property type="term" value="F:DNA binding"/>
    <property type="evidence" value="ECO:0007669"/>
    <property type="project" value="UniProtKB-KW"/>
</dbReference>
<dbReference type="Pfam" id="PF17931">
    <property type="entry name" value="TetR_C_23"/>
    <property type="match status" value="1"/>
</dbReference>
<feature type="domain" description="Tetracyclin repressor-like C-terminal" evidence="1">
    <location>
        <begin position="97"/>
        <end position="223"/>
    </location>
</feature>
<dbReference type="SUPFAM" id="SSF48498">
    <property type="entry name" value="Tetracyclin repressor-like, C-terminal domain"/>
    <property type="match status" value="1"/>
</dbReference>
<dbReference type="Proteomes" id="UP000184092">
    <property type="component" value="Unassembled WGS sequence"/>
</dbReference>
<dbReference type="STRING" id="178356.SAMN05216269_11621"/>
<organism evidence="2 3">
    <name type="scientific">Flavobacterium xinjiangense</name>
    <dbReference type="NCBI Taxonomy" id="178356"/>
    <lineage>
        <taxon>Bacteria</taxon>
        <taxon>Pseudomonadati</taxon>
        <taxon>Bacteroidota</taxon>
        <taxon>Flavobacteriia</taxon>
        <taxon>Flavobacteriales</taxon>
        <taxon>Flavobacteriaceae</taxon>
        <taxon>Flavobacterium</taxon>
    </lineage>
</organism>
<dbReference type="AlphaFoldDB" id="A0A1M7PD33"/>
<reference evidence="3" key="1">
    <citation type="submission" date="2016-11" db="EMBL/GenBank/DDBJ databases">
        <authorList>
            <person name="Varghese N."/>
            <person name="Submissions S."/>
        </authorList>
    </citation>
    <scope>NUCLEOTIDE SEQUENCE [LARGE SCALE GENOMIC DNA]</scope>
    <source>
        <strain evidence="3">CGMCC 1.2749</strain>
    </source>
</reference>
<dbReference type="InterPro" id="IPR041673">
    <property type="entry name" value="TetR_C_23"/>
</dbReference>
<gene>
    <name evidence="2" type="ORF">SAMN05216269_11621</name>
</gene>
<evidence type="ECO:0000259" key="1">
    <source>
        <dbReference type="Pfam" id="PF17931"/>
    </source>
</evidence>